<proteinExistence type="predicted"/>
<comment type="caution">
    <text evidence="1">The sequence shown here is derived from an EMBL/GenBank/DDBJ whole genome shotgun (WGS) entry which is preliminary data.</text>
</comment>
<name>A0ACB8RHB1_9AGAM</name>
<protein>
    <submittedName>
        <fullName evidence="1">Cytochrome P450</fullName>
    </submittedName>
</protein>
<accession>A0ACB8RHB1</accession>
<keyword evidence="2" id="KW-1185">Reference proteome</keyword>
<evidence type="ECO:0000313" key="1">
    <source>
        <dbReference type="EMBL" id="KAI0043483.1"/>
    </source>
</evidence>
<sequence>MRRNYSALLQQAIPRAVNTARLWYSTVFTANRELLLSCCYCKLLRCKYDYNTIAIAISTAILLLLQSTVVYCLLPRSKYPGPAIGKVSKLWTSLIYSRGKAHLYYQRLHERYGDVIRVGPNELSFRDVAAIQSLMGSNGLPKGSYWDYRSAIPALVALRDPVEHARRRRLWTQAFASTSLKEYEVIVAKRARQLVARLVNVTADASNDGAINIGKWLGYFATDLMGDMAFGGGFELVKDGEDVGGFWHLMESGIRASAVSSSTPWAVKIVNSLPWKNHAMARMRTFAATNVMKRIQLGATRKDLFYYLSGEHDKGTISVPLPVIVSDGTLAIVGGSDTTSTTLTALLHHLIDSPTVYKFLQEEIDAAFPNREEPLDALKLSQMEWLNSCINEALRLQPPIPDGSPRSVPRGAPAHAVGTHLIPEGTQVFVHTYSVQHDPRNFSSPDLFLPQRWLSSNSHASKYTDMPHIAVHNHAAFIPFSYGPANCAGKSLAMLEMRMLVTWLLQKFEFKRANTSISESDWESSLEDFYVLLKGPLWVQMTLRDVAG</sequence>
<dbReference type="Proteomes" id="UP000814033">
    <property type="component" value="Unassembled WGS sequence"/>
</dbReference>
<gene>
    <name evidence="1" type="ORF">FA95DRAFT_1498561</name>
</gene>
<organism evidence="1 2">
    <name type="scientific">Auriscalpium vulgare</name>
    <dbReference type="NCBI Taxonomy" id="40419"/>
    <lineage>
        <taxon>Eukaryota</taxon>
        <taxon>Fungi</taxon>
        <taxon>Dikarya</taxon>
        <taxon>Basidiomycota</taxon>
        <taxon>Agaricomycotina</taxon>
        <taxon>Agaricomycetes</taxon>
        <taxon>Russulales</taxon>
        <taxon>Auriscalpiaceae</taxon>
        <taxon>Auriscalpium</taxon>
    </lineage>
</organism>
<dbReference type="EMBL" id="MU276016">
    <property type="protein sequence ID" value="KAI0043483.1"/>
    <property type="molecule type" value="Genomic_DNA"/>
</dbReference>
<reference evidence="1" key="1">
    <citation type="submission" date="2021-02" db="EMBL/GenBank/DDBJ databases">
        <authorList>
            <consortium name="DOE Joint Genome Institute"/>
            <person name="Ahrendt S."/>
            <person name="Looney B.P."/>
            <person name="Miyauchi S."/>
            <person name="Morin E."/>
            <person name="Drula E."/>
            <person name="Courty P.E."/>
            <person name="Chicoki N."/>
            <person name="Fauchery L."/>
            <person name="Kohler A."/>
            <person name="Kuo A."/>
            <person name="Labutti K."/>
            <person name="Pangilinan J."/>
            <person name="Lipzen A."/>
            <person name="Riley R."/>
            <person name="Andreopoulos W."/>
            <person name="He G."/>
            <person name="Johnson J."/>
            <person name="Barry K.W."/>
            <person name="Grigoriev I.V."/>
            <person name="Nagy L."/>
            <person name="Hibbett D."/>
            <person name="Henrissat B."/>
            <person name="Matheny P.B."/>
            <person name="Labbe J."/>
            <person name="Martin F."/>
        </authorList>
    </citation>
    <scope>NUCLEOTIDE SEQUENCE</scope>
    <source>
        <strain evidence="1">FP105234-sp</strain>
    </source>
</reference>
<reference evidence="1" key="2">
    <citation type="journal article" date="2022" name="New Phytol.">
        <title>Evolutionary transition to the ectomycorrhizal habit in the genomes of a hyperdiverse lineage of mushroom-forming fungi.</title>
        <authorList>
            <person name="Looney B."/>
            <person name="Miyauchi S."/>
            <person name="Morin E."/>
            <person name="Drula E."/>
            <person name="Courty P.E."/>
            <person name="Kohler A."/>
            <person name="Kuo A."/>
            <person name="LaButti K."/>
            <person name="Pangilinan J."/>
            <person name="Lipzen A."/>
            <person name="Riley R."/>
            <person name="Andreopoulos W."/>
            <person name="He G."/>
            <person name="Johnson J."/>
            <person name="Nolan M."/>
            <person name="Tritt A."/>
            <person name="Barry K.W."/>
            <person name="Grigoriev I.V."/>
            <person name="Nagy L.G."/>
            <person name="Hibbett D."/>
            <person name="Henrissat B."/>
            <person name="Matheny P.B."/>
            <person name="Labbe J."/>
            <person name="Martin F.M."/>
        </authorList>
    </citation>
    <scope>NUCLEOTIDE SEQUENCE</scope>
    <source>
        <strain evidence="1">FP105234-sp</strain>
    </source>
</reference>
<evidence type="ECO:0000313" key="2">
    <source>
        <dbReference type="Proteomes" id="UP000814033"/>
    </source>
</evidence>